<evidence type="ECO:0000256" key="2">
    <source>
        <dbReference type="ARBA" id="ARBA00022801"/>
    </source>
</evidence>
<organism evidence="4 5">
    <name type="scientific">Rossellomorea aquimaris</name>
    <dbReference type="NCBI Taxonomy" id="189382"/>
    <lineage>
        <taxon>Bacteria</taxon>
        <taxon>Bacillati</taxon>
        <taxon>Bacillota</taxon>
        <taxon>Bacilli</taxon>
        <taxon>Bacillales</taxon>
        <taxon>Bacillaceae</taxon>
        <taxon>Rossellomorea</taxon>
    </lineage>
</organism>
<dbReference type="PANTHER" id="PTHR43540">
    <property type="entry name" value="PEROXYUREIDOACRYLATE/UREIDOACRYLATE AMIDOHYDROLASE-RELATED"/>
    <property type="match status" value="1"/>
</dbReference>
<dbReference type="EMBL" id="VTEZ01000001">
    <property type="protein sequence ID" value="TYS88649.1"/>
    <property type="molecule type" value="Genomic_DNA"/>
</dbReference>
<dbReference type="RefSeq" id="WP_148967946.1">
    <property type="nucleotide sequence ID" value="NZ_JBNIKW010000001.1"/>
</dbReference>
<reference evidence="4 5" key="1">
    <citation type="submission" date="2019-08" db="EMBL/GenBank/DDBJ databases">
        <title>Bacillus genomes from the desert of Cuatro Cienegas, Coahuila.</title>
        <authorList>
            <person name="Olmedo-Alvarez G."/>
        </authorList>
    </citation>
    <scope>NUCLEOTIDE SEQUENCE [LARGE SCALE GENOMIC DNA]</scope>
    <source>
        <strain evidence="4 5">CH87b_3T</strain>
    </source>
</reference>
<dbReference type="InterPro" id="IPR050272">
    <property type="entry name" value="Isochorismatase-like_hydrls"/>
</dbReference>
<dbReference type="InterPro" id="IPR000868">
    <property type="entry name" value="Isochorismatase-like_dom"/>
</dbReference>
<dbReference type="SUPFAM" id="SSF52499">
    <property type="entry name" value="Isochorismatase-like hydrolases"/>
    <property type="match status" value="1"/>
</dbReference>
<comment type="caution">
    <text evidence="4">The sequence shown here is derived from an EMBL/GenBank/DDBJ whole genome shotgun (WGS) entry which is preliminary data.</text>
</comment>
<dbReference type="OrthoDB" id="9785724at2"/>
<evidence type="ECO:0000313" key="4">
    <source>
        <dbReference type="EMBL" id="TYS88649.1"/>
    </source>
</evidence>
<dbReference type="InterPro" id="IPR036380">
    <property type="entry name" value="Isochorismatase-like_sf"/>
</dbReference>
<comment type="similarity">
    <text evidence="1">Belongs to the isochorismatase family.</text>
</comment>
<feature type="domain" description="Isochorismatase-like" evidence="3">
    <location>
        <begin position="4"/>
        <end position="140"/>
    </location>
</feature>
<evidence type="ECO:0000259" key="3">
    <source>
        <dbReference type="Pfam" id="PF00857"/>
    </source>
</evidence>
<dbReference type="PANTHER" id="PTHR43540:SF14">
    <property type="entry name" value="ISOCHORISMATASE"/>
    <property type="match status" value="1"/>
</dbReference>
<dbReference type="Gene3D" id="3.40.50.850">
    <property type="entry name" value="Isochorismatase-like"/>
    <property type="match status" value="1"/>
</dbReference>
<dbReference type="Proteomes" id="UP000324269">
    <property type="component" value="Unassembled WGS sequence"/>
</dbReference>
<keyword evidence="2 4" id="KW-0378">Hydrolase</keyword>
<name>A0A5D4UPG2_9BACI</name>
<gene>
    <name evidence="4" type="ORF">FZC85_04340</name>
</gene>
<dbReference type="GO" id="GO:0016787">
    <property type="term" value="F:hydrolase activity"/>
    <property type="evidence" value="ECO:0007669"/>
    <property type="project" value="UniProtKB-KW"/>
</dbReference>
<sequence>MNQALLVIDAQQDLIEGNEGEQAVFQKERLIENINRVIQKATEAGAHLVFIRDKDVGGGEGDGFQVHRDIHVPDNSAMYDKLATNSFYGTPLLSFFKDKKVEHVVIMGCQTEYCIDTAVRYATVNGFDVTLVADAHSTKDSPVLKAEQIIKHHNNALDGHYNVDHFSDVRQSDEELFQPKHDFYREKYGM</sequence>
<dbReference type="CDD" id="cd01014">
    <property type="entry name" value="nicotinamidase_related"/>
    <property type="match status" value="1"/>
</dbReference>
<accession>A0A5D4UPG2</accession>
<dbReference type="Pfam" id="PF00857">
    <property type="entry name" value="Isochorismatase"/>
    <property type="match status" value="1"/>
</dbReference>
<protein>
    <submittedName>
        <fullName evidence="4">Cysteine hydrolase</fullName>
    </submittedName>
</protein>
<dbReference type="AlphaFoldDB" id="A0A5D4UPG2"/>
<evidence type="ECO:0000256" key="1">
    <source>
        <dbReference type="ARBA" id="ARBA00006336"/>
    </source>
</evidence>
<proteinExistence type="inferred from homology"/>
<evidence type="ECO:0000313" key="5">
    <source>
        <dbReference type="Proteomes" id="UP000324269"/>
    </source>
</evidence>